<evidence type="ECO:0000313" key="2">
    <source>
        <dbReference type="EMBL" id="NEN05318.1"/>
    </source>
</evidence>
<dbReference type="Proteomes" id="UP000474967">
    <property type="component" value="Unassembled WGS sequence"/>
</dbReference>
<organism evidence="2 3">
    <name type="scientific">Leifsonia tongyongensis</name>
    <dbReference type="NCBI Taxonomy" id="1268043"/>
    <lineage>
        <taxon>Bacteria</taxon>
        <taxon>Bacillati</taxon>
        <taxon>Actinomycetota</taxon>
        <taxon>Actinomycetes</taxon>
        <taxon>Micrococcales</taxon>
        <taxon>Microbacteriaceae</taxon>
        <taxon>Leifsonia</taxon>
    </lineage>
</organism>
<feature type="transmembrane region" description="Helical" evidence="1">
    <location>
        <begin position="131"/>
        <end position="153"/>
    </location>
</feature>
<keyword evidence="3" id="KW-1185">Reference proteome</keyword>
<gene>
    <name evidence="2" type="ORF">G3T36_05485</name>
</gene>
<evidence type="ECO:0000313" key="3">
    <source>
        <dbReference type="Proteomes" id="UP000474967"/>
    </source>
</evidence>
<sequence length="159" mass="17616">MTRSQNESPGNEVSAEDRRKHLDFVQAAIARMASASSTAKTWLLPVVAATYGYSLAQRSGPVALLGVSAVVLFAFLDASYLRQERAFRALYRSVVAGRATPYNMDNSVFYGKQNGDEDDQREENCQWYNVIWSWSLAGFYLPFTAVGVLIFVLGGSLTR</sequence>
<name>A0A6L9XWD0_9MICO</name>
<dbReference type="EMBL" id="JAAGWY010000001">
    <property type="protein sequence ID" value="NEN05318.1"/>
    <property type="molecule type" value="Genomic_DNA"/>
</dbReference>
<reference evidence="2 3" key="1">
    <citation type="journal article" date="2014" name="J. Microbiol.">
        <title>Diaminobutyricibacter tongyongensis gen. nov., sp. nov. and Homoserinibacter gongjuensis gen. nov., sp. nov. belong to the family Microbacteriaceae.</title>
        <authorList>
            <person name="Kim S.J."/>
            <person name="Ahn J.H."/>
            <person name="Weon H.Y."/>
            <person name="Hamada M."/>
            <person name="Suzuki K."/>
            <person name="Kwon S.W."/>
        </authorList>
    </citation>
    <scope>NUCLEOTIDE SEQUENCE [LARGE SCALE GENOMIC DNA]</scope>
    <source>
        <strain evidence="2 3">NBRC 108724</strain>
    </source>
</reference>
<feature type="transmembrane region" description="Helical" evidence="1">
    <location>
        <begin position="62"/>
        <end position="81"/>
    </location>
</feature>
<accession>A0A6L9XWD0</accession>
<protein>
    <submittedName>
        <fullName evidence="2">Uncharacterized protein</fullName>
    </submittedName>
</protein>
<keyword evidence="1" id="KW-1133">Transmembrane helix</keyword>
<dbReference type="RefSeq" id="WP_163288547.1">
    <property type="nucleotide sequence ID" value="NZ_JAAGWY010000001.1"/>
</dbReference>
<comment type="caution">
    <text evidence="2">The sequence shown here is derived from an EMBL/GenBank/DDBJ whole genome shotgun (WGS) entry which is preliminary data.</text>
</comment>
<keyword evidence="1" id="KW-0812">Transmembrane</keyword>
<evidence type="ECO:0000256" key="1">
    <source>
        <dbReference type="SAM" id="Phobius"/>
    </source>
</evidence>
<proteinExistence type="predicted"/>
<dbReference type="AlphaFoldDB" id="A0A6L9XWD0"/>
<keyword evidence="1" id="KW-0472">Membrane</keyword>